<dbReference type="Pfam" id="PF00023">
    <property type="entry name" value="Ank"/>
    <property type="match status" value="1"/>
</dbReference>
<feature type="compositionally biased region" description="Low complexity" evidence="4">
    <location>
        <begin position="102"/>
        <end position="111"/>
    </location>
</feature>
<protein>
    <submittedName>
        <fullName evidence="5">Uncharacterized protein</fullName>
    </submittedName>
</protein>
<feature type="region of interest" description="Disordered" evidence="4">
    <location>
        <begin position="1"/>
        <end position="111"/>
    </location>
</feature>
<comment type="caution">
    <text evidence="5">The sequence shown here is derived from an EMBL/GenBank/DDBJ whole genome shotgun (WGS) entry which is preliminary data.</text>
</comment>
<accession>A0A507DZP4</accession>
<feature type="compositionally biased region" description="Low complexity" evidence="4">
    <location>
        <begin position="10"/>
        <end position="35"/>
    </location>
</feature>
<reference evidence="5 6" key="1">
    <citation type="journal article" date="2019" name="Sci. Rep.">
        <title>Comparative genomics of chytrid fungi reveal insights into the obligate biotrophic and pathogenic lifestyle of Synchytrium endobioticum.</title>
        <authorList>
            <person name="van de Vossenberg B.T.L.H."/>
            <person name="Warris S."/>
            <person name="Nguyen H.D.T."/>
            <person name="van Gent-Pelzer M.P.E."/>
            <person name="Joly D.L."/>
            <person name="van de Geest H.C."/>
            <person name="Bonants P.J.M."/>
            <person name="Smith D.S."/>
            <person name="Levesque C.A."/>
            <person name="van der Lee T.A.J."/>
        </authorList>
    </citation>
    <scope>NUCLEOTIDE SEQUENCE [LARGE SCALE GENOMIC DNA]</scope>
    <source>
        <strain evidence="5 6">CBS 675.73</strain>
    </source>
</reference>
<keyword evidence="2 3" id="KW-0040">ANK repeat</keyword>
<dbReference type="AlphaFoldDB" id="A0A507DZP4"/>
<dbReference type="InterPro" id="IPR036770">
    <property type="entry name" value="Ankyrin_rpt-contain_sf"/>
</dbReference>
<dbReference type="SMART" id="SM00248">
    <property type="entry name" value="ANK"/>
    <property type="match status" value="4"/>
</dbReference>
<dbReference type="EMBL" id="QEAP01000786">
    <property type="protein sequence ID" value="TPX56872.1"/>
    <property type="molecule type" value="Genomic_DNA"/>
</dbReference>
<dbReference type="OrthoDB" id="2155436at2759"/>
<dbReference type="Gene3D" id="1.25.40.20">
    <property type="entry name" value="Ankyrin repeat-containing domain"/>
    <property type="match status" value="2"/>
</dbReference>
<dbReference type="PROSITE" id="PS50088">
    <property type="entry name" value="ANK_REPEAT"/>
    <property type="match status" value="3"/>
</dbReference>
<keyword evidence="6" id="KW-1185">Reference proteome</keyword>
<dbReference type="Pfam" id="PF12796">
    <property type="entry name" value="Ank_2"/>
    <property type="match status" value="1"/>
</dbReference>
<feature type="repeat" description="ANK" evidence="3">
    <location>
        <begin position="213"/>
        <end position="237"/>
    </location>
</feature>
<feature type="compositionally biased region" description="Low complexity" evidence="4">
    <location>
        <begin position="330"/>
        <end position="340"/>
    </location>
</feature>
<proteinExistence type="predicted"/>
<gene>
    <name evidence="5" type="ORF">CcCBS67573_g09306</name>
</gene>
<dbReference type="PROSITE" id="PS50297">
    <property type="entry name" value="ANK_REP_REGION"/>
    <property type="match status" value="2"/>
</dbReference>
<dbReference type="InterPro" id="IPR002110">
    <property type="entry name" value="Ankyrin_rpt"/>
</dbReference>
<evidence type="ECO:0000256" key="3">
    <source>
        <dbReference type="PROSITE-ProRule" id="PRU00023"/>
    </source>
</evidence>
<keyword evidence="1" id="KW-0677">Repeat</keyword>
<feature type="repeat" description="ANK" evidence="3">
    <location>
        <begin position="181"/>
        <end position="213"/>
    </location>
</feature>
<evidence type="ECO:0000256" key="1">
    <source>
        <dbReference type="ARBA" id="ARBA00022737"/>
    </source>
</evidence>
<evidence type="ECO:0000313" key="5">
    <source>
        <dbReference type="EMBL" id="TPX56872.1"/>
    </source>
</evidence>
<feature type="repeat" description="ANK" evidence="3">
    <location>
        <begin position="250"/>
        <end position="282"/>
    </location>
</feature>
<organism evidence="5 6">
    <name type="scientific">Chytriomyces confervae</name>
    <dbReference type="NCBI Taxonomy" id="246404"/>
    <lineage>
        <taxon>Eukaryota</taxon>
        <taxon>Fungi</taxon>
        <taxon>Fungi incertae sedis</taxon>
        <taxon>Chytridiomycota</taxon>
        <taxon>Chytridiomycota incertae sedis</taxon>
        <taxon>Chytridiomycetes</taxon>
        <taxon>Chytridiales</taxon>
        <taxon>Chytriomycetaceae</taxon>
        <taxon>Chytriomyces</taxon>
    </lineage>
</organism>
<name>A0A507DZP4_9FUNG</name>
<feature type="compositionally biased region" description="Low complexity" evidence="4">
    <location>
        <begin position="44"/>
        <end position="94"/>
    </location>
</feature>
<dbReference type="STRING" id="246404.A0A507DZP4"/>
<evidence type="ECO:0000256" key="4">
    <source>
        <dbReference type="SAM" id="MobiDB-lite"/>
    </source>
</evidence>
<dbReference type="PANTHER" id="PTHR24171">
    <property type="entry name" value="ANKYRIN REPEAT DOMAIN-CONTAINING PROTEIN 39-RELATED"/>
    <property type="match status" value="1"/>
</dbReference>
<sequence>MSAKRTAPISATASANASKSATETRQTTPNSSKEPPSTPKPSRKAAPTSAATTALSSKSSGSKKSPSKRSNAMLKSKSAAALTTSSRASSPRLPTKASPPSTAKRGTNAATAAAARNHQLFLNLQHQYDLELQREKDKMESKTPLTRNEELLMNACKEGDVDVVYQLILKKVDVNCRVPFYGTTPLSAAYRNNHKNVCNLLAAFGAKLDPDNYGVTPLHWAAHNGHSRLIKDQLERGNIRRPDLQKRDFFGSTPLHFASVNNLQETVKSLLECGSDSLIANNDGRMASDVTSNPKLKRILQDAQRVDTETHKRNAELAREEESARRAAAREAALAASAGPKKTKKKAAPDPLADKQRSRPGTAKKPKEAALVVPPKNTGLTKKGSGKLPKIEAVKQVPHLSPHGSLDASKDSLGTARKARSSTAWAPS</sequence>
<evidence type="ECO:0000313" key="6">
    <source>
        <dbReference type="Proteomes" id="UP000320333"/>
    </source>
</evidence>
<evidence type="ECO:0000256" key="2">
    <source>
        <dbReference type="ARBA" id="ARBA00023043"/>
    </source>
</evidence>
<feature type="compositionally biased region" description="Basic and acidic residues" evidence="4">
    <location>
        <begin position="304"/>
        <end position="329"/>
    </location>
</feature>
<feature type="region of interest" description="Disordered" evidence="4">
    <location>
        <begin position="304"/>
        <end position="428"/>
    </location>
</feature>
<dbReference type="SUPFAM" id="SSF48403">
    <property type="entry name" value="Ankyrin repeat"/>
    <property type="match status" value="1"/>
</dbReference>
<dbReference type="Proteomes" id="UP000320333">
    <property type="component" value="Unassembled WGS sequence"/>
</dbReference>